<feature type="transmembrane region" description="Helical" evidence="1">
    <location>
        <begin position="193"/>
        <end position="212"/>
    </location>
</feature>
<organism evidence="2 3">
    <name type="scientific">Sulfobacillus acidophilus</name>
    <dbReference type="NCBI Taxonomy" id="53633"/>
    <lineage>
        <taxon>Bacteria</taxon>
        <taxon>Bacillati</taxon>
        <taxon>Bacillota</taxon>
        <taxon>Clostridia</taxon>
        <taxon>Eubacteriales</taxon>
        <taxon>Clostridiales Family XVII. Incertae Sedis</taxon>
        <taxon>Sulfobacillus</taxon>
    </lineage>
</organism>
<feature type="transmembrane region" description="Helical" evidence="1">
    <location>
        <begin position="30"/>
        <end position="49"/>
    </location>
</feature>
<feature type="transmembrane region" description="Helical" evidence="1">
    <location>
        <begin position="155"/>
        <end position="181"/>
    </location>
</feature>
<comment type="caution">
    <text evidence="2">The sequence shown here is derived from an EMBL/GenBank/DDBJ whole genome shotgun (WGS) entry which is preliminary data.</text>
</comment>
<sequence length="347" mass="37753">MWITTASVLGSGLFVWPLHVVLVAGQNADIALVLALVWTVVLTLLIPSPQPSGIWHSATRILDGVALIVTGAIDAVMLNQLAAMLQTFFYFDTPRAALILPLTAIVGLAVNRAPQTAWRMAMLWVPILIFGTAFILLLAVVNVTHLRPLAPNDQILLMPIFQGVGILAYIGVPIGTTIRLVARKLASEPTPAWRVTAIVIPWVMLAMLYAAVMGSLGPQALTHLRWPVVFALDHVTLDSTFFLSRIGIVVVFSWTLGVALSLMVHIRLGFTWRPMGRLTRLAVTTLVVGIWAIAALVMSSPQTSTRLLLHIIDPTARFYLIAELCAMLALRGFSAVQHRAHLPAANR</sequence>
<feature type="transmembrane region" description="Helical" evidence="1">
    <location>
        <begin position="122"/>
        <end position="143"/>
    </location>
</feature>
<feature type="transmembrane region" description="Helical" evidence="1">
    <location>
        <begin position="61"/>
        <end position="82"/>
    </location>
</feature>
<feature type="transmembrane region" description="Helical" evidence="1">
    <location>
        <begin position="278"/>
        <end position="298"/>
    </location>
</feature>
<name>A0A2T2WMN5_9FIRM</name>
<keyword evidence="1" id="KW-0812">Transmembrane</keyword>
<gene>
    <name evidence="2" type="ORF">C7B45_02875</name>
</gene>
<evidence type="ECO:0000313" key="2">
    <source>
        <dbReference type="EMBL" id="PSR23498.1"/>
    </source>
</evidence>
<protein>
    <submittedName>
        <fullName evidence="2">Uncharacterized protein</fullName>
    </submittedName>
</protein>
<feature type="transmembrane region" description="Helical" evidence="1">
    <location>
        <begin position="242"/>
        <end position="266"/>
    </location>
</feature>
<evidence type="ECO:0000313" key="3">
    <source>
        <dbReference type="Proteomes" id="UP000241848"/>
    </source>
</evidence>
<keyword evidence="1" id="KW-1133">Transmembrane helix</keyword>
<dbReference type="EMBL" id="PXYV01000005">
    <property type="protein sequence ID" value="PSR23498.1"/>
    <property type="molecule type" value="Genomic_DNA"/>
</dbReference>
<feature type="transmembrane region" description="Helical" evidence="1">
    <location>
        <begin position="318"/>
        <end position="336"/>
    </location>
</feature>
<reference evidence="2 3" key="1">
    <citation type="journal article" date="2014" name="BMC Genomics">
        <title>Comparison of environmental and isolate Sulfobacillus genomes reveals diverse carbon, sulfur, nitrogen, and hydrogen metabolisms.</title>
        <authorList>
            <person name="Justice N.B."/>
            <person name="Norman A."/>
            <person name="Brown C.T."/>
            <person name="Singh A."/>
            <person name="Thomas B.C."/>
            <person name="Banfield J.F."/>
        </authorList>
    </citation>
    <scope>NUCLEOTIDE SEQUENCE [LARGE SCALE GENOMIC DNA]</scope>
    <source>
        <strain evidence="2">AMDSBA3</strain>
    </source>
</reference>
<accession>A0A2T2WMN5</accession>
<dbReference type="Proteomes" id="UP000241848">
    <property type="component" value="Unassembled WGS sequence"/>
</dbReference>
<dbReference type="AlphaFoldDB" id="A0A2T2WMN5"/>
<evidence type="ECO:0000256" key="1">
    <source>
        <dbReference type="SAM" id="Phobius"/>
    </source>
</evidence>
<keyword evidence="1" id="KW-0472">Membrane</keyword>
<proteinExistence type="predicted"/>
<feature type="transmembrane region" description="Helical" evidence="1">
    <location>
        <begin position="88"/>
        <end position="110"/>
    </location>
</feature>